<dbReference type="EMBL" id="QSIS01000004">
    <property type="protein sequence ID" value="RHD09877.1"/>
    <property type="molecule type" value="Genomic_DNA"/>
</dbReference>
<dbReference type="AlphaFoldDB" id="A0A414DGR5"/>
<protein>
    <submittedName>
        <fullName evidence="1">Uncharacterized protein</fullName>
    </submittedName>
</protein>
<comment type="caution">
    <text evidence="1">The sequence shown here is derived from an EMBL/GenBank/DDBJ whole genome shotgun (WGS) entry which is preliminary data.</text>
</comment>
<sequence>MAEVEMTFAFYKNGGMNYMVFNEIIKTLSDYENLLKNKPTTDEEEYKIECAALDVSKAFVYDLGYEEACKFARGILALGQIHTMR</sequence>
<dbReference type="Proteomes" id="UP000284794">
    <property type="component" value="Unassembled WGS sequence"/>
</dbReference>
<dbReference type="RefSeq" id="WP_118148413.1">
    <property type="nucleotide sequence ID" value="NZ_DAWDTH010000021.1"/>
</dbReference>
<gene>
    <name evidence="1" type="ORF">DW811_05040</name>
</gene>
<organism evidence="1 2">
    <name type="scientific">Lachnospira eligens</name>
    <dbReference type="NCBI Taxonomy" id="39485"/>
    <lineage>
        <taxon>Bacteria</taxon>
        <taxon>Bacillati</taxon>
        <taxon>Bacillota</taxon>
        <taxon>Clostridia</taxon>
        <taxon>Lachnospirales</taxon>
        <taxon>Lachnospiraceae</taxon>
        <taxon>Lachnospira</taxon>
    </lineage>
</organism>
<accession>A0A414DGR5</accession>
<evidence type="ECO:0000313" key="2">
    <source>
        <dbReference type="Proteomes" id="UP000284794"/>
    </source>
</evidence>
<reference evidence="1 2" key="1">
    <citation type="submission" date="2018-08" db="EMBL/GenBank/DDBJ databases">
        <title>A genome reference for cultivated species of the human gut microbiota.</title>
        <authorList>
            <person name="Zou Y."/>
            <person name="Xue W."/>
            <person name="Luo G."/>
        </authorList>
    </citation>
    <scope>NUCLEOTIDE SEQUENCE [LARGE SCALE GENOMIC DNA]</scope>
    <source>
        <strain evidence="1 2">AM32-2AC</strain>
    </source>
</reference>
<name>A0A414DGR5_9FIRM</name>
<evidence type="ECO:0000313" key="1">
    <source>
        <dbReference type="EMBL" id="RHD09877.1"/>
    </source>
</evidence>
<proteinExistence type="predicted"/>